<evidence type="ECO:0000256" key="1">
    <source>
        <dbReference type="ARBA" id="ARBA00004383"/>
    </source>
</evidence>
<comment type="caution">
    <text evidence="12">The sequence shown here is derived from an EMBL/GenBank/DDBJ whole genome shotgun (WGS) entry which is preliminary data.</text>
</comment>
<dbReference type="Gene3D" id="3.30.1150.10">
    <property type="match status" value="1"/>
</dbReference>
<gene>
    <name evidence="12" type="ORF">NQF89_01445</name>
</gene>
<dbReference type="EMBL" id="JANIDX010000001">
    <property type="protein sequence ID" value="MCX5619093.1"/>
    <property type="molecule type" value="Genomic_DNA"/>
</dbReference>
<evidence type="ECO:0000256" key="8">
    <source>
        <dbReference type="ARBA" id="ARBA00022989"/>
    </source>
</evidence>
<name>A0ABT3WN59_9PROT</name>
<dbReference type="InterPro" id="IPR037682">
    <property type="entry name" value="TonB_C"/>
</dbReference>
<evidence type="ECO:0000256" key="5">
    <source>
        <dbReference type="ARBA" id="ARBA00022519"/>
    </source>
</evidence>
<keyword evidence="7" id="KW-0653">Protein transport</keyword>
<evidence type="ECO:0000259" key="11">
    <source>
        <dbReference type="PROSITE" id="PS52015"/>
    </source>
</evidence>
<feature type="domain" description="TonB C-terminal" evidence="11">
    <location>
        <begin position="266"/>
        <end position="358"/>
    </location>
</feature>
<organism evidence="12 13">
    <name type="scientific">Bombella pollinis</name>
    <dbReference type="NCBI Taxonomy" id="2967337"/>
    <lineage>
        <taxon>Bacteria</taxon>
        <taxon>Pseudomonadati</taxon>
        <taxon>Pseudomonadota</taxon>
        <taxon>Alphaproteobacteria</taxon>
        <taxon>Acetobacterales</taxon>
        <taxon>Acetobacteraceae</taxon>
        <taxon>Bombella</taxon>
    </lineage>
</organism>
<dbReference type="InterPro" id="IPR051045">
    <property type="entry name" value="TonB-dependent_transducer"/>
</dbReference>
<keyword evidence="3" id="KW-0813">Transport</keyword>
<protein>
    <submittedName>
        <fullName evidence="12">TonB family protein</fullName>
    </submittedName>
</protein>
<evidence type="ECO:0000313" key="12">
    <source>
        <dbReference type="EMBL" id="MCX5619093.1"/>
    </source>
</evidence>
<comment type="subcellular location">
    <subcellularLocation>
        <location evidence="1">Cell inner membrane</location>
        <topology evidence="1">Single-pass membrane protein</topology>
        <orientation evidence="1">Periplasmic side</orientation>
    </subcellularLocation>
</comment>
<accession>A0ABT3WN59</accession>
<dbReference type="PANTHER" id="PTHR33446">
    <property type="entry name" value="PROTEIN TONB-RELATED"/>
    <property type="match status" value="1"/>
</dbReference>
<keyword evidence="5" id="KW-0997">Cell inner membrane</keyword>
<dbReference type="RefSeq" id="WP_230873354.1">
    <property type="nucleotide sequence ID" value="NZ_JANIDX010000001.1"/>
</dbReference>
<feature type="region of interest" description="Disordered" evidence="10">
    <location>
        <begin position="116"/>
        <end position="244"/>
    </location>
</feature>
<dbReference type="InterPro" id="IPR006260">
    <property type="entry name" value="TonB/TolA_C"/>
</dbReference>
<evidence type="ECO:0000256" key="9">
    <source>
        <dbReference type="ARBA" id="ARBA00023136"/>
    </source>
</evidence>
<dbReference type="PROSITE" id="PS52015">
    <property type="entry name" value="TONB_CTD"/>
    <property type="match status" value="1"/>
</dbReference>
<feature type="compositionally biased region" description="Low complexity" evidence="10">
    <location>
        <begin position="157"/>
        <end position="166"/>
    </location>
</feature>
<evidence type="ECO:0000256" key="2">
    <source>
        <dbReference type="ARBA" id="ARBA00006555"/>
    </source>
</evidence>
<dbReference type="SUPFAM" id="SSF74653">
    <property type="entry name" value="TolA/TonB C-terminal domain"/>
    <property type="match status" value="1"/>
</dbReference>
<evidence type="ECO:0000256" key="6">
    <source>
        <dbReference type="ARBA" id="ARBA00022692"/>
    </source>
</evidence>
<evidence type="ECO:0000256" key="3">
    <source>
        <dbReference type="ARBA" id="ARBA00022448"/>
    </source>
</evidence>
<evidence type="ECO:0000313" key="13">
    <source>
        <dbReference type="Proteomes" id="UP001165575"/>
    </source>
</evidence>
<comment type="similarity">
    <text evidence="2">Belongs to the TonB family.</text>
</comment>
<keyword evidence="13" id="KW-1185">Reference proteome</keyword>
<keyword evidence="9" id="KW-0472">Membrane</keyword>
<evidence type="ECO:0000256" key="4">
    <source>
        <dbReference type="ARBA" id="ARBA00022475"/>
    </source>
</evidence>
<keyword evidence="4" id="KW-1003">Cell membrane</keyword>
<keyword evidence="8" id="KW-1133">Transmembrane helix</keyword>
<reference evidence="12 13" key="1">
    <citation type="submission" date="2022-07" db="EMBL/GenBank/DDBJ databases">
        <title>Bombella genomes.</title>
        <authorList>
            <person name="Harer L."/>
            <person name="Styblova S."/>
            <person name="Ehrmann M."/>
        </authorList>
    </citation>
    <scope>NUCLEOTIDE SEQUENCE [LARGE SCALE GENOMIC DNA]</scope>
    <source>
        <strain evidence="12 13">TMW 2.2556</strain>
    </source>
</reference>
<evidence type="ECO:0000256" key="10">
    <source>
        <dbReference type="SAM" id="MobiDB-lite"/>
    </source>
</evidence>
<keyword evidence="6" id="KW-0812">Transmembrane</keyword>
<dbReference type="NCBIfam" id="TIGR01352">
    <property type="entry name" value="tonB_Cterm"/>
    <property type="match status" value="1"/>
</dbReference>
<sequence>MGCSEAQGKGYDDSRFLSLLLPTGFSPVTMPDASLQTRRERLSDYAASAMGLRTEARTPMRRTQVLVDPPLIGPLLLAASVHGLIFWLVTMTDAGKHGTMNGAEQPQVEMVFDAPPVKHSMQGPPTHEVGGAASAPPPSSQEEATPAPMEPVPHAPSSPSLTTSPTGELTNAESAQHPLSKAAPRLPRHNRATPSHHPVTRQSDANPFARPMNLSFDGEPTPQPRRRGRRGGTGGPVDFSLGPLSMNGEINAPYKTRSSVKGVSSDYGSEVDRWIRNHMFYPDEAAQNGEEGPSSVHVVIDRSGKVIRVRLTDSSNSYSLDAATAGMFQGAQLPPVPPDMQGDHFDLDVTINYILIRH</sequence>
<dbReference type="Pfam" id="PF03544">
    <property type="entry name" value="TonB_C"/>
    <property type="match status" value="1"/>
</dbReference>
<proteinExistence type="inferred from homology"/>
<dbReference type="PANTHER" id="PTHR33446:SF2">
    <property type="entry name" value="PROTEIN TONB"/>
    <property type="match status" value="1"/>
</dbReference>
<dbReference type="Proteomes" id="UP001165575">
    <property type="component" value="Unassembled WGS sequence"/>
</dbReference>
<evidence type="ECO:0000256" key="7">
    <source>
        <dbReference type="ARBA" id="ARBA00022927"/>
    </source>
</evidence>